<dbReference type="InterPro" id="IPR007111">
    <property type="entry name" value="NACHT_NTPase"/>
</dbReference>
<evidence type="ECO:0000256" key="2">
    <source>
        <dbReference type="ARBA" id="ARBA00022490"/>
    </source>
</evidence>
<reference evidence="7 8" key="1">
    <citation type="submission" date="2020-08" db="EMBL/GenBank/DDBJ databases">
        <authorList>
            <person name="Hejnol A."/>
        </authorList>
    </citation>
    <scope>NUCLEOTIDE SEQUENCE [LARGE SCALE GENOMIC DNA]</scope>
</reference>
<dbReference type="InterPro" id="IPR027417">
    <property type="entry name" value="P-loop_NTPase"/>
</dbReference>
<evidence type="ECO:0000256" key="3">
    <source>
        <dbReference type="ARBA" id="ARBA00022737"/>
    </source>
</evidence>
<dbReference type="OrthoDB" id="6161424at2759"/>
<sequence length="1175" mass="138044">MEKDIDYPVTENLSRLLRHLDIEIQIILINELNLKYEVIDSLDLLQKIDILTLCFDQKPEMKLNSVLQHFIYLFNFGDDFYAENFENMIKSGKLANLASYLTIEDCLEICIEEKINEKELESISKTSKRNYRLSGKYVLNLIHSWCSEHVFDNEELDSWEKTFLFVKKLANRIKQRRNLCIKLINYTFQEKDDFIKKLKRIYQLKFDELKAFSLKKTKKLLRDSYTEITWKIIKEGKYERKGEKVFVNFYELVNFVYKKKFERILMNGCSGIGKTSFAIKTLANWANGIVFNEFQIVIYINVRELRHGKTLIESFINQTFGDCTEKDEYVSLLQRITDHSKLDILYIFDEIEGLNDGLIEYLNNTLELISGHPIIVWLSKEKSKLIEETWDCVVEMNGFNDIQLINFFRKSFGTSSSDLVRHLTSSNIDNKDGKSYLEEEFRIIERQLRLEDNINDPVLKESLETIRKLSETVINPDLFQQSSSFFSACSIPLIATFYGVCWKRLESNLPNNELDLFKILLDKSIQTTLKDTKTSTTREELKVILQSIIGKIALKHIGENAIFVEKKLIEPIDSFYDNLNNLIRKVNCKESLTENFSIELKFLHSSVQEYFAAVYLTYLFEVNRSKFDNFLKGFQDINSLGKYIRVFQFIGGINFDCFKRCLDLFNQLMNEKYHQMEIKWRENELKDENRLNNLIFHYTAKCIRRFWKNIQLTYIKYISSSQLSIIFSDTDNQPTRLLEVKQECDLKLLSSEHSMISKNCEIFEIHEIFVDYQKWQNILTWKNINELKLYNCYIDDNSFELIGELLISNISSLTFHSIYANWKKLMKTANCSTARLRNLELSDVNLDADANMLISLISANLRYLSLLNFKGALSTDSNLELLSTISNKTAKLKYLKFVGFNLTKENEYEDKYCNSLQRFTSLHSLDMTDTVLKGTFENILKALCLGSRGIIEELIFSNCLIEFNDITKIHDYFKCFTGLLELHLNDNKISDTNILILIQQVVLLPSLRLFNFENMNININTIQLIEHSFQRCCSNCCLVSDIEFEENIEIDAITDIETIDIFYNKLVECYEENDEILLKSFINDFTILFIKENEVNRMIKLNIIRMFTPILQKFDSDKMLLKDILKLLKKIASRKMGRKQLKLNIALIDILKSLTAKFDDDSSFQMDLKEFICEL</sequence>
<keyword evidence="3" id="KW-0677">Repeat</keyword>
<dbReference type="EMBL" id="CAJFCJ010000001">
    <property type="protein sequence ID" value="CAD5111522.1"/>
    <property type="molecule type" value="Genomic_DNA"/>
</dbReference>
<dbReference type="PANTHER" id="PTHR45690:SF19">
    <property type="entry name" value="NACHT, LRR AND PYD DOMAINS-CONTAINING PROTEIN 3"/>
    <property type="match status" value="1"/>
</dbReference>
<organism evidence="7 8">
    <name type="scientific">Dimorphilus gyrociliatus</name>
    <dbReference type="NCBI Taxonomy" id="2664684"/>
    <lineage>
        <taxon>Eukaryota</taxon>
        <taxon>Metazoa</taxon>
        <taxon>Spiralia</taxon>
        <taxon>Lophotrochozoa</taxon>
        <taxon>Annelida</taxon>
        <taxon>Polychaeta</taxon>
        <taxon>Polychaeta incertae sedis</taxon>
        <taxon>Dinophilidae</taxon>
        <taxon>Dimorphilus</taxon>
    </lineage>
</organism>
<name>A0A7I8V5P0_9ANNE</name>
<accession>A0A7I8V5P0</accession>
<proteinExistence type="predicted"/>
<dbReference type="Pfam" id="PF05729">
    <property type="entry name" value="NACHT"/>
    <property type="match status" value="1"/>
</dbReference>
<dbReference type="SUPFAM" id="SSF52540">
    <property type="entry name" value="P-loop containing nucleoside triphosphate hydrolases"/>
    <property type="match status" value="1"/>
</dbReference>
<feature type="domain" description="NACHT" evidence="6">
    <location>
        <begin position="263"/>
        <end position="412"/>
    </location>
</feature>
<dbReference type="InterPro" id="IPR032675">
    <property type="entry name" value="LRR_dom_sf"/>
</dbReference>
<gene>
    <name evidence="7" type="ORF">DGYR_LOCUS809</name>
</gene>
<dbReference type="GO" id="GO:0005524">
    <property type="term" value="F:ATP binding"/>
    <property type="evidence" value="ECO:0007669"/>
    <property type="project" value="UniProtKB-KW"/>
</dbReference>
<evidence type="ECO:0000256" key="1">
    <source>
        <dbReference type="ARBA" id="ARBA00004496"/>
    </source>
</evidence>
<dbReference type="InterPro" id="IPR050637">
    <property type="entry name" value="NLRP_innate_immun_reg"/>
</dbReference>
<evidence type="ECO:0000313" key="8">
    <source>
        <dbReference type="Proteomes" id="UP000549394"/>
    </source>
</evidence>
<dbReference type="PANTHER" id="PTHR45690">
    <property type="entry name" value="NACHT, LRR AND PYD DOMAINS-CONTAINING PROTEIN 12"/>
    <property type="match status" value="1"/>
</dbReference>
<keyword evidence="4" id="KW-0547">Nucleotide-binding</keyword>
<dbReference type="AlphaFoldDB" id="A0A7I8V5P0"/>
<evidence type="ECO:0000256" key="5">
    <source>
        <dbReference type="ARBA" id="ARBA00022840"/>
    </source>
</evidence>
<keyword evidence="8" id="KW-1185">Reference proteome</keyword>
<comment type="caution">
    <text evidence="7">The sequence shown here is derived from an EMBL/GenBank/DDBJ whole genome shotgun (WGS) entry which is preliminary data.</text>
</comment>
<dbReference type="Gene3D" id="3.40.50.300">
    <property type="entry name" value="P-loop containing nucleotide triphosphate hydrolases"/>
    <property type="match status" value="1"/>
</dbReference>
<keyword evidence="5" id="KW-0067">ATP-binding</keyword>
<evidence type="ECO:0000256" key="4">
    <source>
        <dbReference type="ARBA" id="ARBA00022741"/>
    </source>
</evidence>
<keyword evidence="2" id="KW-0963">Cytoplasm</keyword>
<dbReference type="Proteomes" id="UP000549394">
    <property type="component" value="Unassembled WGS sequence"/>
</dbReference>
<dbReference type="GO" id="GO:0005829">
    <property type="term" value="C:cytosol"/>
    <property type="evidence" value="ECO:0007669"/>
    <property type="project" value="UniProtKB-SubCell"/>
</dbReference>
<dbReference type="Gene3D" id="3.80.10.10">
    <property type="entry name" value="Ribonuclease Inhibitor"/>
    <property type="match status" value="1"/>
</dbReference>
<evidence type="ECO:0000313" key="7">
    <source>
        <dbReference type="EMBL" id="CAD5111522.1"/>
    </source>
</evidence>
<protein>
    <submittedName>
        <fullName evidence="7">DgyrCDS826</fullName>
    </submittedName>
</protein>
<comment type="subcellular location">
    <subcellularLocation>
        <location evidence="1">Cytoplasm</location>
    </subcellularLocation>
</comment>
<evidence type="ECO:0000259" key="6">
    <source>
        <dbReference type="Pfam" id="PF05729"/>
    </source>
</evidence>
<dbReference type="SUPFAM" id="SSF52047">
    <property type="entry name" value="RNI-like"/>
    <property type="match status" value="1"/>
</dbReference>